<evidence type="ECO:0000259" key="10">
    <source>
        <dbReference type="PROSITE" id="PS50893"/>
    </source>
</evidence>
<comment type="subcellular location">
    <subcellularLocation>
        <location evidence="1">Membrane</location>
        <topology evidence="1">Multi-pass membrane protein</topology>
    </subcellularLocation>
</comment>
<dbReference type="InterPro" id="IPR050352">
    <property type="entry name" value="ABCG_transporters"/>
</dbReference>
<feature type="compositionally biased region" description="Low complexity" evidence="8">
    <location>
        <begin position="10"/>
        <end position="41"/>
    </location>
</feature>
<evidence type="ECO:0000313" key="11">
    <source>
        <dbReference type="EMBL" id="KAJ6798933.1"/>
    </source>
</evidence>
<dbReference type="InterPro" id="IPR027417">
    <property type="entry name" value="P-loop_NTPase"/>
</dbReference>
<evidence type="ECO:0000256" key="1">
    <source>
        <dbReference type="ARBA" id="ARBA00004141"/>
    </source>
</evidence>
<evidence type="ECO:0000313" key="12">
    <source>
        <dbReference type="Proteomes" id="UP001140949"/>
    </source>
</evidence>
<dbReference type="GO" id="GO:0005524">
    <property type="term" value="F:ATP binding"/>
    <property type="evidence" value="ECO:0007669"/>
    <property type="project" value="UniProtKB-KW"/>
</dbReference>
<evidence type="ECO:0000256" key="7">
    <source>
        <dbReference type="ARBA" id="ARBA00023136"/>
    </source>
</evidence>
<feature type="transmembrane region" description="Helical" evidence="9">
    <location>
        <begin position="606"/>
        <end position="628"/>
    </location>
</feature>
<evidence type="ECO:0000256" key="8">
    <source>
        <dbReference type="SAM" id="MobiDB-lite"/>
    </source>
</evidence>
<keyword evidence="3 9" id="KW-0812">Transmembrane</keyword>
<comment type="caution">
    <text evidence="11">The sequence shown here is derived from an EMBL/GenBank/DDBJ whole genome shotgun (WGS) entry which is preliminary data.</text>
</comment>
<keyword evidence="5" id="KW-0067">ATP-binding</keyword>
<keyword evidence="2" id="KW-0813">Transport</keyword>
<feature type="transmembrane region" description="Helical" evidence="9">
    <location>
        <begin position="516"/>
        <end position="538"/>
    </location>
</feature>
<dbReference type="InterPro" id="IPR017871">
    <property type="entry name" value="ABC_transporter-like_CS"/>
</dbReference>
<dbReference type="GO" id="GO:0016020">
    <property type="term" value="C:membrane"/>
    <property type="evidence" value="ECO:0007669"/>
    <property type="project" value="UniProtKB-SubCell"/>
</dbReference>
<sequence>MGDLCLDVDSSTSHSPHESTSPSSSFYQSSSSPPPSSSSSSTTNKLVVSSLSYTIDPAKNSRPVWHCLMPKAKPINILKSVSFAASSSEILAVVGPSGTGKSTLLRVISGRVASSKFNPKSIALNGCSVTSPEQMRNVCGFVTQDDNLLPLLTVKETLMFSAHFRLKGWSKRIKEERICALMQELGLDHVADSYVGDEERRGISGGERKRVSIGVDVIHNPPILLLDEPTSGLDSTSALQVVELLSSMARTRQQILILTIHQPSYRILHHISTFLLLSRGRVAHCGSLGSLEETILDLGYRIPVQLNALEFAMEITRQLEDHHAKFNQVALRRAPTIHDLVYSDVDLVAVDKYCSMWDEIVSLSWRIWKIIYRTKELFLARTMQAVVGSLGLGSVFLHVKMDQDGVAERLGFFAFSLSFLLSSTVEALPIFLQERRVLMRESSRRMYRLSSYMLANTVVFAPFLLVVALLFAGPVYWLVGLNPSLGAFMFFALVVWLIVMMAGSLVLFLSAVSPDFILGNSLICMFLGVFFLFSGYFIPKESIPKYWVFMYYMSLYRYPLDSLLINEYWSLRDKCFSWQEEDGNPVCSLTGGDVLRNRGLEKDTRMINVGIMCGFFLVYRFLCWIVLVRKATKTTL</sequence>
<reference evidence="11" key="2">
    <citation type="submission" date="2023-04" db="EMBL/GenBank/DDBJ databases">
        <authorList>
            <person name="Bruccoleri R.E."/>
            <person name="Oakeley E.J."/>
            <person name="Faust A.-M."/>
            <person name="Dessus-Babus S."/>
            <person name="Altorfer M."/>
            <person name="Burckhardt D."/>
            <person name="Oertli M."/>
            <person name="Naumann U."/>
            <person name="Petersen F."/>
            <person name="Wong J."/>
        </authorList>
    </citation>
    <scope>NUCLEOTIDE SEQUENCE</scope>
    <source>
        <strain evidence="11">GSM-AAB239-AS_SAM_17_03QT</strain>
        <tissue evidence="11">Leaf</tissue>
    </source>
</reference>
<reference evidence="11" key="1">
    <citation type="journal article" date="2023" name="GigaByte">
        <title>Genome assembly of the bearded iris, Iris pallida Lam.</title>
        <authorList>
            <person name="Bruccoleri R.E."/>
            <person name="Oakeley E.J."/>
            <person name="Faust A.M.E."/>
            <person name="Altorfer M."/>
            <person name="Dessus-Babus S."/>
            <person name="Burckhardt D."/>
            <person name="Oertli M."/>
            <person name="Naumann U."/>
            <person name="Petersen F."/>
            <person name="Wong J."/>
        </authorList>
    </citation>
    <scope>NUCLEOTIDE SEQUENCE</scope>
    <source>
        <strain evidence="11">GSM-AAB239-AS_SAM_17_03QT</strain>
    </source>
</reference>
<feature type="region of interest" description="Disordered" evidence="8">
    <location>
        <begin position="1"/>
        <end position="43"/>
    </location>
</feature>
<dbReference type="Pfam" id="PF00005">
    <property type="entry name" value="ABC_tran"/>
    <property type="match status" value="1"/>
</dbReference>
<name>A0AAX6E4Q5_IRIPA</name>
<dbReference type="InterPro" id="IPR003439">
    <property type="entry name" value="ABC_transporter-like_ATP-bd"/>
</dbReference>
<dbReference type="FunFam" id="3.40.50.300:FF:001409">
    <property type="entry name" value="ABC transporter G family member 23"/>
    <property type="match status" value="1"/>
</dbReference>
<dbReference type="GO" id="GO:0140359">
    <property type="term" value="F:ABC-type transporter activity"/>
    <property type="evidence" value="ECO:0007669"/>
    <property type="project" value="InterPro"/>
</dbReference>
<feature type="transmembrane region" description="Helical" evidence="9">
    <location>
        <begin position="453"/>
        <end position="479"/>
    </location>
</feature>
<feature type="transmembrane region" description="Helical" evidence="9">
    <location>
        <begin position="411"/>
        <end position="432"/>
    </location>
</feature>
<keyword evidence="12" id="KW-1185">Reference proteome</keyword>
<dbReference type="InterPro" id="IPR003593">
    <property type="entry name" value="AAA+_ATPase"/>
</dbReference>
<keyword evidence="7 9" id="KW-0472">Membrane</keyword>
<dbReference type="SUPFAM" id="SSF52540">
    <property type="entry name" value="P-loop containing nucleoside triphosphate hydrolases"/>
    <property type="match status" value="1"/>
</dbReference>
<evidence type="ECO:0000256" key="2">
    <source>
        <dbReference type="ARBA" id="ARBA00022448"/>
    </source>
</evidence>
<evidence type="ECO:0000256" key="9">
    <source>
        <dbReference type="SAM" id="Phobius"/>
    </source>
</evidence>
<dbReference type="AlphaFoldDB" id="A0AAX6E4Q5"/>
<accession>A0AAX6E4Q5</accession>
<dbReference type="PANTHER" id="PTHR48041:SF51">
    <property type="entry name" value="ABC TRANSPORTER G FAMILY MEMBER 23"/>
    <property type="match status" value="1"/>
</dbReference>
<gene>
    <name evidence="11" type="ORF">M6B38_212720</name>
</gene>
<dbReference type="SMART" id="SM00382">
    <property type="entry name" value="AAA"/>
    <property type="match status" value="1"/>
</dbReference>
<proteinExistence type="predicted"/>
<dbReference type="PROSITE" id="PS00211">
    <property type="entry name" value="ABC_TRANSPORTER_1"/>
    <property type="match status" value="1"/>
</dbReference>
<dbReference type="PANTHER" id="PTHR48041">
    <property type="entry name" value="ABC TRANSPORTER G FAMILY MEMBER 28"/>
    <property type="match status" value="1"/>
</dbReference>
<dbReference type="GO" id="GO:0016887">
    <property type="term" value="F:ATP hydrolysis activity"/>
    <property type="evidence" value="ECO:0007669"/>
    <property type="project" value="InterPro"/>
</dbReference>
<dbReference type="EMBL" id="JANAVB010040216">
    <property type="protein sequence ID" value="KAJ6798933.1"/>
    <property type="molecule type" value="Genomic_DNA"/>
</dbReference>
<protein>
    <submittedName>
        <fullName evidence="11">ABC transporter G family member 23-like</fullName>
    </submittedName>
</protein>
<dbReference type="InterPro" id="IPR013525">
    <property type="entry name" value="ABC2_TM"/>
</dbReference>
<dbReference type="Gene3D" id="3.40.50.300">
    <property type="entry name" value="P-loop containing nucleotide triphosphate hydrolases"/>
    <property type="match status" value="1"/>
</dbReference>
<dbReference type="PROSITE" id="PS50893">
    <property type="entry name" value="ABC_TRANSPORTER_2"/>
    <property type="match status" value="1"/>
</dbReference>
<evidence type="ECO:0000256" key="4">
    <source>
        <dbReference type="ARBA" id="ARBA00022741"/>
    </source>
</evidence>
<keyword evidence="4" id="KW-0547">Nucleotide-binding</keyword>
<feature type="transmembrane region" description="Helical" evidence="9">
    <location>
        <begin position="485"/>
        <end position="509"/>
    </location>
</feature>
<organism evidence="11 12">
    <name type="scientific">Iris pallida</name>
    <name type="common">Sweet iris</name>
    <dbReference type="NCBI Taxonomy" id="29817"/>
    <lineage>
        <taxon>Eukaryota</taxon>
        <taxon>Viridiplantae</taxon>
        <taxon>Streptophyta</taxon>
        <taxon>Embryophyta</taxon>
        <taxon>Tracheophyta</taxon>
        <taxon>Spermatophyta</taxon>
        <taxon>Magnoliopsida</taxon>
        <taxon>Liliopsida</taxon>
        <taxon>Asparagales</taxon>
        <taxon>Iridaceae</taxon>
        <taxon>Iridoideae</taxon>
        <taxon>Irideae</taxon>
        <taxon>Iris</taxon>
    </lineage>
</organism>
<dbReference type="Proteomes" id="UP001140949">
    <property type="component" value="Unassembled WGS sequence"/>
</dbReference>
<evidence type="ECO:0000256" key="3">
    <source>
        <dbReference type="ARBA" id="ARBA00022692"/>
    </source>
</evidence>
<evidence type="ECO:0000256" key="5">
    <source>
        <dbReference type="ARBA" id="ARBA00022840"/>
    </source>
</evidence>
<evidence type="ECO:0000256" key="6">
    <source>
        <dbReference type="ARBA" id="ARBA00022989"/>
    </source>
</evidence>
<dbReference type="Pfam" id="PF01061">
    <property type="entry name" value="ABC2_membrane"/>
    <property type="match status" value="1"/>
</dbReference>
<feature type="domain" description="ABC transporter" evidence="10">
    <location>
        <begin position="46"/>
        <end position="304"/>
    </location>
</feature>
<keyword evidence="6 9" id="KW-1133">Transmembrane helix</keyword>